<feature type="domain" description="Reverse transcriptase" evidence="1">
    <location>
        <begin position="479"/>
        <end position="660"/>
    </location>
</feature>
<gene>
    <name evidence="2" type="primary">X-element ORF2</name>
    <name evidence="2" type="ORF">TNCV_4724001</name>
</gene>
<proteinExistence type="predicted"/>
<dbReference type="InterPro" id="IPR005135">
    <property type="entry name" value="Endo/exonuclease/phosphatase"/>
</dbReference>
<dbReference type="Pfam" id="PF00078">
    <property type="entry name" value="RVT_1"/>
    <property type="match status" value="1"/>
</dbReference>
<dbReference type="InterPro" id="IPR043502">
    <property type="entry name" value="DNA/RNA_pol_sf"/>
</dbReference>
<dbReference type="Pfam" id="PF03372">
    <property type="entry name" value="Exo_endo_phos"/>
    <property type="match status" value="1"/>
</dbReference>
<dbReference type="SUPFAM" id="SSF56219">
    <property type="entry name" value="DNase I-like"/>
    <property type="match status" value="1"/>
</dbReference>
<name>A0A8X6W6M2_TRICX</name>
<keyword evidence="2" id="KW-0695">RNA-directed DNA polymerase</keyword>
<keyword evidence="2" id="KW-0808">Transferase</keyword>
<accession>A0A8X6W6M2</accession>
<dbReference type="AlphaFoldDB" id="A0A8X6W6M2"/>
<dbReference type="GO" id="GO:0003964">
    <property type="term" value="F:RNA-directed DNA polymerase activity"/>
    <property type="evidence" value="ECO:0007669"/>
    <property type="project" value="UniProtKB-KW"/>
</dbReference>
<dbReference type="SUPFAM" id="SSF56672">
    <property type="entry name" value="DNA/RNA polymerases"/>
    <property type="match status" value="1"/>
</dbReference>
<dbReference type="PROSITE" id="PS50878">
    <property type="entry name" value="RT_POL"/>
    <property type="match status" value="1"/>
</dbReference>
<organism evidence="2 3">
    <name type="scientific">Trichonephila clavipes</name>
    <name type="common">Golden silk orbweaver</name>
    <name type="synonym">Nephila clavipes</name>
    <dbReference type="NCBI Taxonomy" id="2585209"/>
    <lineage>
        <taxon>Eukaryota</taxon>
        <taxon>Metazoa</taxon>
        <taxon>Ecdysozoa</taxon>
        <taxon>Arthropoda</taxon>
        <taxon>Chelicerata</taxon>
        <taxon>Arachnida</taxon>
        <taxon>Araneae</taxon>
        <taxon>Araneomorphae</taxon>
        <taxon>Entelegynae</taxon>
        <taxon>Araneoidea</taxon>
        <taxon>Nephilidae</taxon>
        <taxon>Trichonephila</taxon>
    </lineage>
</organism>
<evidence type="ECO:0000259" key="1">
    <source>
        <dbReference type="PROSITE" id="PS50878"/>
    </source>
</evidence>
<sequence>MGLSLCSWNANGLLRKNAELPIFIEKHSPDIFLIQETHLRPSHNFNIANYTCHRNDRISDGPRTAGGTLILVKNSLKHYCLPTPPLRALEATNIILTPPKHDPISITCVYIPPSSDENLFTIDIEHFIQTASNCILFGDFNATHNAWNCKNNNIRGRHLFNFANMLNLNIAFPSTPTRFGHNSANTIDIALIKNFYYPFTINSIDDLSSDHNPVFLNFNFKLAESPPNPRAVSTDWNAFKTNLNKNLSPFDFHPNSINSTNDLEQKITEFTEAVFDTHSHASRLIETDRRNFSPHHINQLLKIKNFSRKRYHQTLNPIFKSHYNRAQSHLKKELKKYNGNIWQKRLEALNTADNSLWRTQRFFKNKRPKIPPLNCATGMAVTDQQKANLLATNIKNNFVENEREDDNYNQNDELINATVNNFLSTLPNSFIESALPDEIIHYIKHVNAKKAPGKDSITNRMLKNFPIKLILILTILINKILKFNHFPDNWKEAIIFPINKPGKDPHLASSYRPISLLSTIGKLTESIILHRLKNYINENNLLNPNQYGFTNKLSTLHLLLRLTENISEGSQKKKSTGAVFLDIQKAFNRVWINGLTFKLITYKIPPPLIHLIHSYLTNRSFRIRINETLSFEHSVSAGCPQGSLLGPLLLLMIITLMISH</sequence>
<evidence type="ECO:0000313" key="2">
    <source>
        <dbReference type="EMBL" id="GFY29272.1"/>
    </source>
</evidence>
<dbReference type="InterPro" id="IPR036691">
    <property type="entry name" value="Endo/exonu/phosph_ase_sf"/>
</dbReference>
<protein>
    <submittedName>
        <fullName evidence="2">Probable RNA-directed DNA polymerase from transposon X-element</fullName>
    </submittedName>
</protein>
<keyword evidence="2" id="KW-0548">Nucleotidyltransferase</keyword>
<dbReference type="Proteomes" id="UP000887159">
    <property type="component" value="Unassembled WGS sequence"/>
</dbReference>
<dbReference type="EMBL" id="BMAU01021387">
    <property type="protein sequence ID" value="GFY29272.1"/>
    <property type="molecule type" value="Genomic_DNA"/>
</dbReference>
<dbReference type="PANTHER" id="PTHR19446">
    <property type="entry name" value="REVERSE TRANSCRIPTASES"/>
    <property type="match status" value="1"/>
</dbReference>
<comment type="caution">
    <text evidence="2">The sequence shown here is derived from an EMBL/GenBank/DDBJ whole genome shotgun (WGS) entry which is preliminary data.</text>
</comment>
<keyword evidence="3" id="KW-1185">Reference proteome</keyword>
<reference evidence="2" key="1">
    <citation type="submission" date="2020-08" db="EMBL/GenBank/DDBJ databases">
        <title>Multicomponent nature underlies the extraordinary mechanical properties of spider dragline silk.</title>
        <authorList>
            <person name="Kono N."/>
            <person name="Nakamura H."/>
            <person name="Mori M."/>
            <person name="Yoshida Y."/>
            <person name="Ohtoshi R."/>
            <person name="Malay A.D."/>
            <person name="Moran D.A.P."/>
            <person name="Tomita M."/>
            <person name="Numata K."/>
            <person name="Arakawa K."/>
        </authorList>
    </citation>
    <scope>NUCLEOTIDE SEQUENCE</scope>
</reference>
<dbReference type="InterPro" id="IPR000477">
    <property type="entry name" value="RT_dom"/>
</dbReference>
<dbReference type="Gene3D" id="3.60.10.10">
    <property type="entry name" value="Endonuclease/exonuclease/phosphatase"/>
    <property type="match status" value="1"/>
</dbReference>
<evidence type="ECO:0000313" key="3">
    <source>
        <dbReference type="Proteomes" id="UP000887159"/>
    </source>
</evidence>